<feature type="compositionally biased region" description="Basic and acidic residues" evidence="1">
    <location>
        <begin position="9"/>
        <end position="21"/>
    </location>
</feature>
<proteinExistence type="predicted"/>
<dbReference type="AlphaFoldDB" id="A0A183AJA5"/>
<evidence type="ECO:0000313" key="4">
    <source>
        <dbReference type="WBParaSite" id="ECPE_0000705401-mRNA-1"/>
    </source>
</evidence>
<dbReference type="Proteomes" id="UP000272942">
    <property type="component" value="Unassembled WGS sequence"/>
</dbReference>
<evidence type="ECO:0000313" key="2">
    <source>
        <dbReference type="EMBL" id="VDP80003.1"/>
    </source>
</evidence>
<reference evidence="4" key="1">
    <citation type="submission" date="2016-06" db="UniProtKB">
        <authorList>
            <consortium name="WormBaseParasite"/>
        </authorList>
    </citation>
    <scope>IDENTIFICATION</scope>
</reference>
<organism evidence="4">
    <name type="scientific">Echinostoma caproni</name>
    <dbReference type="NCBI Taxonomy" id="27848"/>
    <lineage>
        <taxon>Eukaryota</taxon>
        <taxon>Metazoa</taxon>
        <taxon>Spiralia</taxon>
        <taxon>Lophotrochozoa</taxon>
        <taxon>Platyhelminthes</taxon>
        <taxon>Trematoda</taxon>
        <taxon>Digenea</taxon>
        <taxon>Plagiorchiida</taxon>
        <taxon>Echinostomata</taxon>
        <taxon>Echinostomatoidea</taxon>
        <taxon>Echinostomatidae</taxon>
        <taxon>Echinostoma</taxon>
    </lineage>
</organism>
<protein>
    <submittedName>
        <fullName evidence="2 4">Uncharacterized protein</fullName>
    </submittedName>
</protein>
<name>A0A183AJA5_9TREM</name>
<accession>A0A183AJA5</accession>
<evidence type="ECO:0000256" key="1">
    <source>
        <dbReference type="SAM" id="MobiDB-lite"/>
    </source>
</evidence>
<sequence>MGTFNPADHGTRGLKADDQKWESLPWGPPFLRSLEKTPPFKLVSAEEIEEQIELKRTMTQPNNCRNQRQFTFLSFAMV</sequence>
<keyword evidence="3" id="KW-1185">Reference proteome</keyword>
<reference evidence="2 3" key="2">
    <citation type="submission" date="2018-11" db="EMBL/GenBank/DDBJ databases">
        <authorList>
            <consortium name="Pathogen Informatics"/>
        </authorList>
    </citation>
    <scope>NUCLEOTIDE SEQUENCE [LARGE SCALE GENOMIC DNA]</scope>
    <source>
        <strain evidence="2 3">Egypt</strain>
    </source>
</reference>
<dbReference type="EMBL" id="UZAN01044081">
    <property type="protein sequence ID" value="VDP80003.1"/>
    <property type="molecule type" value="Genomic_DNA"/>
</dbReference>
<evidence type="ECO:0000313" key="3">
    <source>
        <dbReference type="Proteomes" id="UP000272942"/>
    </source>
</evidence>
<feature type="region of interest" description="Disordered" evidence="1">
    <location>
        <begin position="1"/>
        <end position="21"/>
    </location>
</feature>
<dbReference type="WBParaSite" id="ECPE_0000705401-mRNA-1">
    <property type="protein sequence ID" value="ECPE_0000705401-mRNA-1"/>
    <property type="gene ID" value="ECPE_0000705401"/>
</dbReference>
<gene>
    <name evidence="2" type="ORF">ECPE_LOCUS7040</name>
</gene>